<organism evidence="1 2">
    <name type="scientific">Terfezia boudieri ATCC MYA-4762</name>
    <dbReference type="NCBI Taxonomy" id="1051890"/>
    <lineage>
        <taxon>Eukaryota</taxon>
        <taxon>Fungi</taxon>
        <taxon>Dikarya</taxon>
        <taxon>Ascomycota</taxon>
        <taxon>Pezizomycotina</taxon>
        <taxon>Pezizomycetes</taxon>
        <taxon>Pezizales</taxon>
        <taxon>Pezizaceae</taxon>
        <taxon>Terfezia</taxon>
    </lineage>
</organism>
<name>A0A3N4LS80_9PEZI</name>
<dbReference type="Proteomes" id="UP000267821">
    <property type="component" value="Unassembled WGS sequence"/>
</dbReference>
<protein>
    <recommendedName>
        <fullName evidence="3">CST complex subunit Ten1</fullName>
    </recommendedName>
</protein>
<dbReference type="InterPro" id="IPR024222">
    <property type="entry name" value="Ten1_fungal"/>
</dbReference>
<dbReference type="Gene3D" id="2.40.50.140">
    <property type="entry name" value="Nucleic acid-binding proteins"/>
    <property type="match status" value="1"/>
</dbReference>
<reference evidence="1 2" key="1">
    <citation type="journal article" date="2018" name="Nat. Ecol. Evol.">
        <title>Pezizomycetes genomes reveal the molecular basis of ectomycorrhizal truffle lifestyle.</title>
        <authorList>
            <person name="Murat C."/>
            <person name="Payen T."/>
            <person name="Noel B."/>
            <person name="Kuo A."/>
            <person name="Morin E."/>
            <person name="Chen J."/>
            <person name="Kohler A."/>
            <person name="Krizsan K."/>
            <person name="Balestrini R."/>
            <person name="Da Silva C."/>
            <person name="Montanini B."/>
            <person name="Hainaut M."/>
            <person name="Levati E."/>
            <person name="Barry K.W."/>
            <person name="Belfiori B."/>
            <person name="Cichocki N."/>
            <person name="Clum A."/>
            <person name="Dockter R.B."/>
            <person name="Fauchery L."/>
            <person name="Guy J."/>
            <person name="Iotti M."/>
            <person name="Le Tacon F."/>
            <person name="Lindquist E.A."/>
            <person name="Lipzen A."/>
            <person name="Malagnac F."/>
            <person name="Mello A."/>
            <person name="Molinier V."/>
            <person name="Miyauchi S."/>
            <person name="Poulain J."/>
            <person name="Riccioni C."/>
            <person name="Rubini A."/>
            <person name="Sitrit Y."/>
            <person name="Splivallo R."/>
            <person name="Traeger S."/>
            <person name="Wang M."/>
            <person name="Zifcakova L."/>
            <person name="Wipf D."/>
            <person name="Zambonelli A."/>
            <person name="Paolocci F."/>
            <person name="Nowrousian M."/>
            <person name="Ottonello S."/>
            <person name="Baldrian P."/>
            <person name="Spatafora J.W."/>
            <person name="Henrissat B."/>
            <person name="Nagy L.G."/>
            <person name="Aury J.M."/>
            <person name="Wincker P."/>
            <person name="Grigoriev I.V."/>
            <person name="Bonfante P."/>
            <person name="Martin F.M."/>
        </authorList>
    </citation>
    <scope>NUCLEOTIDE SEQUENCE [LARGE SCALE GENOMIC DNA]</scope>
    <source>
        <strain evidence="1 2">ATCC MYA-4762</strain>
    </source>
</reference>
<dbReference type="AlphaFoldDB" id="A0A3N4LS80"/>
<dbReference type="InterPro" id="IPR012340">
    <property type="entry name" value="NA-bd_OB-fold"/>
</dbReference>
<evidence type="ECO:0000313" key="2">
    <source>
        <dbReference type="Proteomes" id="UP000267821"/>
    </source>
</evidence>
<accession>A0A3N4LS80</accession>
<dbReference type="Pfam" id="PF12658">
    <property type="entry name" value="Ten1"/>
    <property type="match status" value="1"/>
</dbReference>
<dbReference type="EMBL" id="ML121541">
    <property type="protein sequence ID" value="RPB24538.1"/>
    <property type="molecule type" value="Genomic_DNA"/>
</dbReference>
<dbReference type="GO" id="GO:0016233">
    <property type="term" value="P:telomere capping"/>
    <property type="evidence" value="ECO:0007669"/>
    <property type="project" value="InterPro"/>
</dbReference>
<dbReference type="GO" id="GO:1990879">
    <property type="term" value="C:CST complex"/>
    <property type="evidence" value="ECO:0007669"/>
    <property type="project" value="InterPro"/>
</dbReference>
<sequence>MYVRQPILFVPNSFEMSYGPNPASLTLLEALERFPARSKVRFLGCIISYHSPSATLTVSHKSLYPSSCQPKTQKAKVDISNLVRTLSTDVLQNGEWINIIGYTVNVVKSGKENTQGGVEVAYIDAVQIWSAGAIDLGVYERSLREKLEVDQRSVNMIGTSTRA</sequence>
<proteinExistence type="predicted"/>
<evidence type="ECO:0008006" key="3">
    <source>
        <dbReference type="Google" id="ProtNLM"/>
    </source>
</evidence>
<dbReference type="InParanoid" id="A0A3N4LS80"/>
<gene>
    <name evidence="1" type="ORF">L211DRAFT_173571</name>
</gene>
<dbReference type="OrthoDB" id="5275361at2759"/>
<dbReference type="GO" id="GO:0043047">
    <property type="term" value="F:single-stranded telomeric DNA binding"/>
    <property type="evidence" value="ECO:0007669"/>
    <property type="project" value="InterPro"/>
</dbReference>
<keyword evidence="2" id="KW-1185">Reference proteome</keyword>
<evidence type="ECO:0000313" key="1">
    <source>
        <dbReference type="EMBL" id="RPB24538.1"/>
    </source>
</evidence>